<evidence type="ECO:0000313" key="1">
    <source>
        <dbReference type="EMBL" id="SQD78496.1"/>
    </source>
</evidence>
<gene>
    <name evidence="1" type="ORF">MORIYA_2018</name>
</gene>
<name>A0A330LQN6_9GAMM</name>
<reference evidence="2" key="1">
    <citation type="submission" date="2018-05" db="EMBL/GenBank/DDBJ databases">
        <authorList>
            <person name="Cea G.-C."/>
            <person name="William W."/>
        </authorList>
    </citation>
    <scope>NUCLEOTIDE SEQUENCE [LARGE SCALE GENOMIC DNA]</scope>
    <source>
        <strain evidence="2">DB21MT 5</strain>
    </source>
</reference>
<dbReference type="Proteomes" id="UP000250163">
    <property type="component" value="Chromosome MORIYA"/>
</dbReference>
<proteinExistence type="predicted"/>
<dbReference type="KEGG" id="mya:MORIYA_2018"/>
<accession>A0A330LQN6</accession>
<dbReference type="EMBL" id="LS483250">
    <property type="protein sequence ID" value="SQD78496.1"/>
    <property type="molecule type" value="Genomic_DNA"/>
</dbReference>
<evidence type="ECO:0000313" key="2">
    <source>
        <dbReference type="Proteomes" id="UP000250163"/>
    </source>
</evidence>
<organism evidence="1 2">
    <name type="scientific">Moritella yayanosii</name>
    <dbReference type="NCBI Taxonomy" id="69539"/>
    <lineage>
        <taxon>Bacteria</taxon>
        <taxon>Pseudomonadati</taxon>
        <taxon>Pseudomonadota</taxon>
        <taxon>Gammaproteobacteria</taxon>
        <taxon>Alteromonadales</taxon>
        <taxon>Moritellaceae</taxon>
        <taxon>Moritella</taxon>
    </lineage>
</organism>
<sequence>MLVFYLFSNACSDLTVFYVVAFKLTAMKKVCSFLACSSGADFLLKFSREVGVNPTLPPQR</sequence>
<protein>
    <submittedName>
        <fullName evidence="1">Uncharacterized protein</fullName>
    </submittedName>
</protein>
<dbReference type="AlphaFoldDB" id="A0A330LQN6"/>
<keyword evidence="2" id="KW-1185">Reference proteome</keyword>